<dbReference type="AlphaFoldDB" id="A0AAV6VWF2"/>
<feature type="region of interest" description="Disordered" evidence="1">
    <location>
        <begin position="66"/>
        <end position="108"/>
    </location>
</feature>
<accession>A0AAV6VWF2</accession>
<reference evidence="2 3" key="1">
    <citation type="journal article" date="2022" name="Nat. Ecol. Evol.">
        <title>A masculinizing supergene underlies an exaggerated male reproductive morph in a spider.</title>
        <authorList>
            <person name="Hendrickx F."/>
            <person name="De Corte Z."/>
            <person name="Sonet G."/>
            <person name="Van Belleghem S.M."/>
            <person name="Kostlbacher S."/>
            <person name="Vangestel C."/>
        </authorList>
    </citation>
    <scope>NUCLEOTIDE SEQUENCE [LARGE SCALE GENOMIC DNA]</scope>
    <source>
        <strain evidence="2">W744_W776</strain>
    </source>
</reference>
<gene>
    <name evidence="2" type="ORF">JTE90_021476</name>
</gene>
<feature type="compositionally biased region" description="Basic and acidic residues" evidence="1">
    <location>
        <begin position="66"/>
        <end position="83"/>
    </location>
</feature>
<keyword evidence="3" id="KW-1185">Reference proteome</keyword>
<evidence type="ECO:0000313" key="3">
    <source>
        <dbReference type="Proteomes" id="UP000827092"/>
    </source>
</evidence>
<dbReference type="EMBL" id="JAFNEN010000010">
    <property type="protein sequence ID" value="KAG8201015.1"/>
    <property type="molecule type" value="Genomic_DNA"/>
</dbReference>
<sequence length="138" mass="16034">MTPVTTISKGSRFTKKETRFYQRIMMRNPSLQITKRPLSEGIAYKGEYEAKTAPTYLAYHSVWSRSSEKRKLRSSREGRKVQQDGHQGIYHSTPPRCDSPTPARDLGLRVTRKEVIRYSLKRAKNETNNEKVTLPVYQ</sequence>
<evidence type="ECO:0000313" key="2">
    <source>
        <dbReference type="EMBL" id="KAG8201015.1"/>
    </source>
</evidence>
<name>A0AAV6VWF2_9ARAC</name>
<dbReference type="Proteomes" id="UP000827092">
    <property type="component" value="Unassembled WGS sequence"/>
</dbReference>
<protein>
    <submittedName>
        <fullName evidence="2">Uncharacterized protein</fullName>
    </submittedName>
</protein>
<evidence type="ECO:0000256" key="1">
    <source>
        <dbReference type="SAM" id="MobiDB-lite"/>
    </source>
</evidence>
<comment type="caution">
    <text evidence="2">The sequence shown here is derived from an EMBL/GenBank/DDBJ whole genome shotgun (WGS) entry which is preliminary data.</text>
</comment>
<organism evidence="2 3">
    <name type="scientific">Oedothorax gibbosus</name>
    <dbReference type="NCBI Taxonomy" id="931172"/>
    <lineage>
        <taxon>Eukaryota</taxon>
        <taxon>Metazoa</taxon>
        <taxon>Ecdysozoa</taxon>
        <taxon>Arthropoda</taxon>
        <taxon>Chelicerata</taxon>
        <taxon>Arachnida</taxon>
        <taxon>Araneae</taxon>
        <taxon>Araneomorphae</taxon>
        <taxon>Entelegynae</taxon>
        <taxon>Araneoidea</taxon>
        <taxon>Linyphiidae</taxon>
        <taxon>Erigoninae</taxon>
        <taxon>Oedothorax</taxon>
    </lineage>
</organism>
<proteinExistence type="predicted"/>